<reference evidence="1 2" key="1">
    <citation type="submission" date="2016-09" db="EMBL/GenBank/DDBJ databases">
        <title>Complete genome of Desulfosporosinus sp. OL.</title>
        <authorList>
            <person name="Mardanov A."/>
            <person name="Beletsky A."/>
            <person name="Panova A."/>
            <person name="Karnachuk O."/>
            <person name="Ravin N."/>
        </authorList>
    </citation>
    <scope>NUCLEOTIDE SEQUENCE [LARGE SCALE GENOMIC DNA]</scope>
    <source>
        <strain evidence="1 2">OL</strain>
    </source>
</reference>
<keyword evidence="2" id="KW-1185">Reference proteome</keyword>
<name>A0A1Q8QJV3_9FIRM</name>
<dbReference type="Proteomes" id="UP000186102">
    <property type="component" value="Unassembled WGS sequence"/>
</dbReference>
<comment type="caution">
    <text evidence="1">The sequence shown here is derived from an EMBL/GenBank/DDBJ whole genome shotgun (WGS) entry which is preliminary data.</text>
</comment>
<evidence type="ECO:0000313" key="2">
    <source>
        <dbReference type="Proteomes" id="UP000186102"/>
    </source>
</evidence>
<sequence>METKRVCVFCGNKNLSKEHIFAQWLLKELGILGNDVIMTHANFAGMPISNRKHPFSKLVNGLVCEKCNNGWMSQLEGDCQQHIINLMNLNGIKTELIFLEEHYETVAKWAFKNVILLNSATNYRQLVPTKHYISLYEGNIPNGVFIDLAFSKNNPTIEWRQTPGGLVIKDKSLPFRTDASRYTITFQIKNLLIKVVFYDSEENTFYEDEGAIRLYPQFGVYGEPKMFNDIDNFDVHGVMHEYL</sequence>
<protein>
    <recommendedName>
        <fullName evidence="3">HNH endonuclease</fullName>
    </recommendedName>
</protein>
<accession>A0A1Q8QJV3</accession>
<dbReference type="AlphaFoldDB" id="A0A1Q8QJV3"/>
<evidence type="ECO:0000313" key="1">
    <source>
        <dbReference type="EMBL" id="OLN27606.1"/>
    </source>
</evidence>
<organism evidence="1 2">
    <name type="scientific">Desulfosporosinus metallidurans</name>
    <dbReference type="NCBI Taxonomy" id="1888891"/>
    <lineage>
        <taxon>Bacteria</taxon>
        <taxon>Bacillati</taxon>
        <taxon>Bacillota</taxon>
        <taxon>Clostridia</taxon>
        <taxon>Eubacteriales</taxon>
        <taxon>Desulfitobacteriaceae</taxon>
        <taxon>Desulfosporosinus</taxon>
    </lineage>
</organism>
<dbReference type="OrthoDB" id="978976at2"/>
<dbReference type="RefSeq" id="WP_075366827.1">
    <property type="nucleotide sequence ID" value="NZ_MLBF01000055.1"/>
</dbReference>
<dbReference type="EMBL" id="MLBF01000055">
    <property type="protein sequence ID" value="OLN27606.1"/>
    <property type="molecule type" value="Genomic_DNA"/>
</dbReference>
<evidence type="ECO:0008006" key="3">
    <source>
        <dbReference type="Google" id="ProtNLM"/>
    </source>
</evidence>
<proteinExistence type="predicted"/>
<gene>
    <name evidence="1" type="ORF">DSOL_4481</name>
</gene>